<protein>
    <submittedName>
        <fullName evidence="1">Uncharacterized protein</fullName>
    </submittedName>
</protein>
<dbReference type="RefSeq" id="WP_104428840.1">
    <property type="nucleotide sequence ID" value="NZ_PTIZ01000005.1"/>
</dbReference>
<dbReference type="Proteomes" id="UP000240010">
    <property type="component" value="Unassembled WGS sequence"/>
</dbReference>
<accession>A0A2S6HDP5</accession>
<evidence type="ECO:0000313" key="2">
    <source>
        <dbReference type="Proteomes" id="UP000240010"/>
    </source>
</evidence>
<proteinExistence type="predicted"/>
<comment type="caution">
    <text evidence="1">The sequence shown here is derived from an EMBL/GenBank/DDBJ whole genome shotgun (WGS) entry which is preliminary data.</text>
</comment>
<organism evidence="1 2">
    <name type="scientific">Methylobacter tundripaludum</name>
    <dbReference type="NCBI Taxonomy" id="173365"/>
    <lineage>
        <taxon>Bacteria</taxon>
        <taxon>Pseudomonadati</taxon>
        <taxon>Pseudomonadota</taxon>
        <taxon>Gammaproteobacteria</taxon>
        <taxon>Methylococcales</taxon>
        <taxon>Methylococcaceae</taxon>
        <taxon>Methylobacter</taxon>
    </lineage>
</organism>
<reference evidence="1 2" key="1">
    <citation type="submission" date="2018-02" db="EMBL/GenBank/DDBJ databases">
        <title>Subsurface microbial communities from deep shales in Ohio and West Virginia, USA.</title>
        <authorList>
            <person name="Wrighton K."/>
        </authorList>
    </citation>
    <scope>NUCLEOTIDE SEQUENCE [LARGE SCALE GENOMIC DNA]</scope>
    <source>
        <strain evidence="1 2">OWC-DMM</strain>
    </source>
</reference>
<evidence type="ECO:0000313" key="1">
    <source>
        <dbReference type="EMBL" id="PPK75597.1"/>
    </source>
</evidence>
<dbReference type="EMBL" id="PTIZ01000005">
    <property type="protein sequence ID" value="PPK75597.1"/>
    <property type="molecule type" value="Genomic_DNA"/>
</dbReference>
<dbReference type="AlphaFoldDB" id="A0A2S6HDP5"/>
<gene>
    <name evidence="1" type="ORF">B0F87_10563</name>
</gene>
<name>A0A2S6HDP5_9GAMM</name>
<sequence length="105" mass="12080">MINNQLTPPQAVRYINTWLTRNSYSDLFPNDIALLLSENRRLTRSPNVAKYGRIPFSKDNKGRVRYSLEDIQDLCNNAIKPICTNRLAIKLAKAAGLKYYTPYES</sequence>